<dbReference type="InterPro" id="IPR044668">
    <property type="entry name" value="PuuD-like"/>
</dbReference>
<dbReference type="GO" id="GO:0016811">
    <property type="term" value="F:hydrolase activity, acting on carbon-nitrogen (but not peptide) bonds, in linear amides"/>
    <property type="evidence" value="ECO:0007669"/>
    <property type="project" value="InterPro"/>
</dbReference>
<dbReference type="Pfam" id="PF07722">
    <property type="entry name" value="Peptidase_C26"/>
    <property type="match status" value="1"/>
</dbReference>
<dbReference type="Gene3D" id="3.40.50.880">
    <property type="match status" value="1"/>
</dbReference>
<dbReference type="PANTHER" id="PTHR43235:SF1">
    <property type="entry name" value="GLUTAMINE AMIDOTRANSFERASE PB2B2.05-RELATED"/>
    <property type="match status" value="1"/>
</dbReference>
<dbReference type="InterPro" id="IPR029062">
    <property type="entry name" value="Class_I_gatase-like"/>
</dbReference>
<evidence type="ECO:0000313" key="2">
    <source>
        <dbReference type="Proteomes" id="UP000001542"/>
    </source>
</evidence>
<keyword evidence="1" id="KW-0315">Glutamine amidotransferase</keyword>
<dbReference type="RefSeq" id="XP_001326223.1">
    <property type="nucleotide sequence ID" value="XM_001326188.1"/>
</dbReference>
<accession>A2DZU1</accession>
<dbReference type="VEuPathDB" id="TrichDB:TVAG_478250"/>
<dbReference type="KEGG" id="tva:4771987"/>
<dbReference type="AlphaFoldDB" id="A2DZU1"/>
<evidence type="ECO:0000313" key="1">
    <source>
        <dbReference type="EMBL" id="EAY14000.1"/>
    </source>
</evidence>
<dbReference type="InterPro" id="IPR011697">
    <property type="entry name" value="Peptidase_C26"/>
</dbReference>
<name>A2DZU1_TRIV3</name>
<dbReference type="PANTHER" id="PTHR43235">
    <property type="entry name" value="GLUTAMINE AMIDOTRANSFERASE PB2B2.05-RELATED"/>
    <property type="match status" value="1"/>
</dbReference>
<keyword evidence="2" id="KW-1185">Reference proteome</keyword>
<protein>
    <submittedName>
        <fullName evidence="1">Glutamine amidotransferase, putative</fullName>
    </submittedName>
</protein>
<proteinExistence type="predicted"/>
<dbReference type="PROSITE" id="PS51273">
    <property type="entry name" value="GATASE_TYPE_1"/>
    <property type="match status" value="1"/>
</dbReference>
<dbReference type="SMR" id="A2DZU1"/>
<dbReference type="Proteomes" id="UP000001542">
    <property type="component" value="Unassembled WGS sequence"/>
</dbReference>
<organism evidence="1 2">
    <name type="scientific">Trichomonas vaginalis (strain ATCC PRA-98 / G3)</name>
    <dbReference type="NCBI Taxonomy" id="412133"/>
    <lineage>
        <taxon>Eukaryota</taxon>
        <taxon>Metamonada</taxon>
        <taxon>Parabasalia</taxon>
        <taxon>Trichomonadida</taxon>
        <taxon>Trichomonadidae</taxon>
        <taxon>Trichomonas</taxon>
    </lineage>
</organism>
<dbReference type="VEuPathDB" id="TrichDB:TVAGG3_0536970"/>
<dbReference type="OrthoDB" id="1724632at2759"/>
<gene>
    <name evidence="1" type="ORF">TVAG_478250</name>
</gene>
<dbReference type="SUPFAM" id="SSF52317">
    <property type="entry name" value="Class I glutamine amidotransferase-like"/>
    <property type="match status" value="1"/>
</dbReference>
<dbReference type="EMBL" id="DS113276">
    <property type="protein sequence ID" value="EAY14000.1"/>
    <property type="molecule type" value="Genomic_DNA"/>
</dbReference>
<dbReference type="InParanoid" id="A2DZU1"/>
<reference evidence="1" key="2">
    <citation type="journal article" date="2007" name="Science">
        <title>Draft genome sequence of the sexually transmitted pathogen Trichomonas vaginalis.</title>
        <authorList>
            <person name="Carlton J.M."/>
            <person name="Hirt R.P."/>
            <person name="Silva J.C."/>
            <person name="Delcher A.L."/>
            <person name="Schatz M."/>
            <person name="Zhao Q."/>
            <person name="Wortman J.R."/>
            <person name="Bidwell S.L."/>
            <person name="Alsmark U.C.M."/>
            <person name="Besteiro S."/>
            <person name="Sicheritz-Ponten T."/>
            <person name="Noel C.J."/>
            <person name="Dacks J.B."/>
            <person name="Foster P.G."/>
            <person name="Simillion C."/>
            <person name="Van de Peer Y."/>
            <person name="Miranda-Saavedra D."/>
            <person name="Barton G.J."/>
            <person name="Westrop G.D."/>
            <person name="Mueller S."/>
            <person name="Dessi D."/>
            <person name="Fiori P.L."/>
            <person name="Ren Q."/>
            <person name="Paulsen I."/>
            <person name="Zhang H."/>
            <person name="Bastida-Corcuera F.D."/>
            <person name="Simoes-Barbosa A."/>
            <person name="Brown M.T."/>
            <person name="Hayes R.D."/>
            <person name="Mukherjee M."/>
            <person name="Okumura C.Y."/>
            <person name="Schneider R."/>
            <person name="Smith A.J."/>
            <person name="Vanacova S."/>
            <person name="Villalvazo M."/>
            <person name="Haas B.J."/>
            <person name="Pertea M."/>
            <person name="Feldblyum T.V."/>
            <person name="Utterback T.R."/>
            <person name="Shu C.L."/>
            <person name="Osoegawa K."/>
            <person name="de Jong P.J."/>
            <person name="Hrdy I."/>
            <person name="Horvathova L."/>
            <person name="Zubacova Z."/>
            <person name="Dolezal P."/>
            <person name="Malik S.B."/>
            <person name="Logsdon J.M. Jr."/>
            <person name="Henze K."/>
            <person name="Gupta A."/>
            <person name="Wang C.C."/>
            <person name="Dunne R.L."/>
            <person name="Upcroft J.A."/>
            <person name="Upcroft P."/>
            <person name="White O."/>
            <person name="Salzberg S.L."/>
            <person name="Tang P."/>
            <person name="Chiu C.-H."/>
            <person name="Lee Y.-S."/>
            <person name="Embley T.M."/>
            <person name="Coombs G.H."/>
            <person name="Mottram J.C."/>
            <person name="Tachezy J."/>
            <person name="Fraser-Liggett C.M."/>
            <person name="Johnson P.J."/>
        </authorList>
    </citation>
    <scope>NUCLEOTIDE SEQUENCE [LARGE SCALE GENOMIC DNA]</scope>
    <source>
        <strain evidence="1">G3</strain>
    </source>
</reference>
<reference evidence="1" key="1">
    <citation type="submission" date="2006-10" db="EMBL/GenBank/DDBJ databases">
        <authorList>
            <person name="Amadeo P."/>
            <person name="Zhao Q."/>
            <person name="Wortman J."/>
            <person name="Fraser-Liggett C."/>
            <person name="Carlton J."/>
        </authorList>
    </citation>
    <scope>NUCLEOTIDE SEQUENCE</scope>
    <source>
        <strain evidence="1">G3</strain>
    </source>
</reference>
<sequence>MDVNSFHHQCIDRLANGFAIDTMSPDGIIESIHKKEGSFVFGTQFHPEMFVVCSDSFLPVFSRLVTEGKKYLSSK</sequence>